<feature type="domain" description="HTH arsR-type" evidence="4">
    <location>
        <begin position="1"/>
        <end position="104"/>
    </location>
</feature>
<protein>
    <submittedName>
        <fullName evidence="5">ArsR family transcriptional regulator</fullName>
    </submittedName>
</protein>
<sequence>MEPIDIFKALSNETRLNILQWLKEPEKHFPKQGAHLPKEVNRQGGVCVGDIQEKAGASQSTVSHYLHLMQRAGLLESVRYGQWTYYRRNEETIRQFADYLREEI</sequence>
<evidence type="ECO:0000313" key="5">
    <source>
        <dbReference type="EMBL" id="SDN78088.1"/>
    </source>
</evidence>
<dbReference type="GO" id="GO:0003700">
    <property type="term" value="F:DNA-binding transcription factor activity"/>
    <property type="evidence" value="ECO:0007669"/>
    <property type="project" value="InterPro"/>
</dbReference>
<name>A0A1H0E726_9BACI</name>
<organism evidence="5 6">
    <name type="scientific">Alkalicoccus daliensis</name>
    <dbReference type="NCBI Taxonomy" id="745820"/>
    <lineage>
        <taxon>Bacteria</taxon>
        <taxon>Bacillati</taxon>
        <taxon>Bacillota</taxon>
        <taxon>Bacilli</taxon>
        <taxon>Bacillales</taxon>
        <taxon>Bacillaceae</taxon>
        <taxon>Alkalicoccus</taxon>
    </lineage>
</organism>
<dbReference type="SMART" id="SM00418">
    <property type="entry name" value="HTH_ARSR"/>
    <property type="match status" value="1"/>
</dbReference>
<dbReference type="InterPro" id="IPR036390">
    <property type="entry name" value="WH_DNA-bd_sf"/>
</dbReference>
<keyword evidence="6" id="KW-1185">Reference proteome</keyword>
<dbReference type="SUPFAM" id="SSF46785">
    <property type="entry name" value="Winged helix' DNA-binding domain"/>
    <property type="match status" value="1"/>
</dbReference>
<proteinExistence type="predicted"/>
<keyword evidence="2" id="KW-0238">DNA-binding</keyword>
<dbReference type="PROSITE" id="PS50987">
    <property type="entry name" value="HTH_ARSR_2"/>
    <property type="match status" value="1"/>
</dbReference>
<gene>
    <name evidence="5" type="ORF">SAMN04488053_103227</name>
</gene>
<dbReference type="InterPro" id="IPR051081">
    <property type="entry name" value="HTH_MetalResp_TranReg"/>
</dbReference>
<dbReference type="Pfam" id="PF01022">
    <property type="entry name" value="HTH_5"/>
    <property type="match status" value="1"/>
</dbReference>
<dbReference type="AlphaFoldDB" id="A0A1H0E726"/>
<dbReference type="Gene3D" id="1.10.10.10">
    <property type="entry name" value="Winged helix-like DNA-binding domain superfamily/Winged helix DNA-binding domain"/>
    <property type="match status" value="1"/>
</dbReference>
<keyword evidence="1" id="KW-0805">Transcription regulation</keyword>
<dbReference type="InterPro" id="IPR011991">
    <property type="entry name" value="ArsR-like_HTH"/>
</dbReference>
<dbReference type="PANTHER" id="PTHR33154:SF33">
    <property type="entry name" value="TRANSCRIPTIONAL REPRESSOR SDPR"/>
    <property type="match status" value="1"/>
</dbReference>
<dbReference type="EMBL" id="FNIL01000003">
    <property type="protein sequence ID" value="SDN78088.1"/>
    <property type="molecule type" value="Genomic_DNA"/>
</dbReference>
<reference evidence="6" key="1">
    <citation type="submission" date="2016-10" db="EMBL/GenBank/DDBJ databases">
        <authorList>
            <person name="Varghese N."/>
            <person name="Submissions S."/>
        </authorList>
    </citation>
    <scope>NUCLEOTIDE SEQUENCE [LARGE SCALE GENOMIC DNA]</scope>
    <source>
        <strain evidence="6">CGMCC 1.10369</strain>
    </source>
</reference>
<dbReference type="GO" id="GO:0003677">
    <property type="term" value="F:DNA binding"/>
    <property type="evidence" value="ECO:0007669"/>
    <property type="project" value="UniProtKB-KW"/>
</dbReference>
<dbReference type="RefSeq" id="WP_090842238.1">
    <property type="nucleotide sequence ID" value="NZ_FNIL01000003.1"/>
</dbReference>
<keyword evidence="3" id="KW-0804">Transcription</keyword>
<evidence type="ECO:0000256" key="2">
    <source>
        <dbReference type="ARBA" id="ARBA00023125"/>
    </source>
</evidence>
<evidence type="ECO:0000256" key="1">
    <source>
        <dbReference type="ARBA" id="ARBA00023015"/>
    </source>
</evidence>
<dbReference type="PANTHER" id="PTHR33154">
    <property type="entry name" value="TRANSCRIPTIONAL REGULATOR, ARSR FAMILY"/>
    <property type="match status" value="1"/>
</dbReference>
<evidence type="ECO:0000256" key="3">
    <source>
        <dbReference type="ARBA" id="ARBA00023163"/>
    </source>
</evidence>
<dbReference type="Proteomes" id="UP000198778">
    <property type="component" value="Unassembled WGS sequence"/>
</dbReference>
<dbReference type="CDD" id="cd00090">
    <property type="entry name" value="HTH_ARSR"/>
    <property type="match status" value="1"/>
</dbReference>
<dbReference type="InterPro" id="IPR001845">
    <property type="entry name" value="HTH_ArsR_DNA-bd_dom"/>
</dbReference>
<dbReference type="STRING" id="745820.SAMN04488053_103227"/>
<evidence type="ECO:0000313" key="6">
    <source>
        <dbReference type="Proteomes" id="UP000198778"/>
    </source>
</evidence>
<evidence type="ECO:0000259" key="4">
    <source>
        <dbReference type="PROSITE" id="PS50987"/>
    </source>
</evidence>
<accession>A0A1H0E726</accession>
<dbReference type="OrthoDB" id="9790747at2"/>
<dbReference type="InterPro" id="IPR036388">
    <property type="entry name" value="WH-like_DNA-bd_sf"/>
</dbReference>